<protein>
    <recommendedName>
        <fullName evidence="3">ATPase</fullName>
    </recommendedName>
</protein>
<keyword evidence="2" id="KW-1185">Reference proteome</keyword>
<organism evidence="1 2">
    <name type="scientific">Allokutzneria oryzae</name>
    <dbReference type="NCBI Taxonomy" id="1378989"/>
    <lineage>
        <taxon>Bacteria</taxon>
        <taxon>Bacillati</taxon>
        <taxon>Actinomycetota</taxon>
        <taxon>Actinomycetes</taxon>
        <taxon>Pseudonocardiales</taxon>
        <taxon>Pseudonocardiaceae</taxon>
        <taxon>Allokutzneria</taxon>
    </lineage>
</organism>
<reference evidence="1 2" key="1">
    <citation type="submission" date="2024-09" db="EMBL/GenBank/DDBJ databases">
        <authorList>
            <person name="Sun Q."/>
            <person name="Mori K."/>
        </authorList>
    </citation>
    <scope>NUCLEOTIDE SEQUENCE [LARGE SCALE GENOMIC DNA]</scope>
    <source>
        <strain evidence="1 2">TBRC 7907</strain>
    </source>
</reference>
<dbReference type="RefSeq" id="WP_377858609.1">
    <property type="nucleotide sequence ID" value="NZ_JBHLZU010000024.1"/>
</dbReference>
<sequence>MSVREILRRFRPAGAPGAAAPAGVPADRPTYQAKELAPVLALLDDSEREAERIRQDGLERAAAHRRAGRENARAIVAEAEAATEPLRAAVAAAAQKAGDAELAGLDATARLAVERVRHHAAERMPALVDRAVALVLASLSEPVR</sequence>
<name>A0ABV6A3S8_9PSEU</name>
<dbReference type="EMBL" id="JBHLZU010000024">
    <property type="protein sequence ID" value="MFB9907796.1"/>
    <property type="molecule type" value="Genomic_DNA"/>
</dbReference>
<evidence type="ECO:0000313" key="2">
    <source>
        <dbReference type="Proteomes" id="UP001589693"/>
    </source>
</evidence>
<gene>
    <name evidence="1" type="ORF">ACFFQA_27995</name>
</gene>
<proteinExistence type="predicted"/>
<accession>A0ABV6A3S8</accession>
<dbReference type="Proteomes" id="UP001589693">
    <property type="component" value="Unassembled WGS sequence"/>
</dbReference>
<comment type="caution">
    <text evidence="1">The sequence shown here is derived from an EMBL/GenBank/DDBJ whole genome shotgun (WGS) entry which is preliminary data.</text>
</comment>
<evidence type="ECO:0008006" key="3">
    <source>
        <dbReference type="Google" id="ProtNLM"/>
    </source>
</evidence>
<evidence type="ECO:0000313" key="1">
    <source>
        <dbReference type="EMBL" id="MFB9907796.1"/>
    </source>
</evidence>